<gene>
    <name evidence="3" type="ORF">Egran_04053</name>
</gene>
<dbReference type="OrthoDB" id="4368118at2759"/>
<evidence type="ECO:0000259" key="2">
    <source>
        <dbReference type="Pfam" id="PF20209"/>
    </source>
</evidence>
<organism evidence="3 4">
    <name type="scientific">Elaphomyces granulatus</name>
    <dbReference type="NCBI Taxonomy" id="519963"/>
    <lineage>
        <taxon>Eukaryota</taxon>
        <taxon>Fungi</taxon>
        <taxon>Dikarya</taxon>
        <taxon>Ascomycota</taxon>
        <taxon>Pezizomycotina</taxon>
        <taxon>Eurotiomycetes</taxon>
        <taxon>Eurotiomycetidae</taxon>
        <taxon>Eurotiales</taxon>
        <taxon>Elaphomycetaceae</taxon>
        <taxon>Elaphomyces</taxon>
    </lineage>
</organism>
<comment type="caution">
    <text evidence="3">The sequence shown here is derived from an EMBL/GenBank/DDBJ whole genome shotgun (WGS) entry which is preliminary data.</text>
</comment>
<keyword evidence="4" id="KW-1185">Reference proteome</keyword>
<dbReference type="AlphaFoldDB" id="A0A232LVT7"/>
<dbReference type="InterPro" id="IPR046700">
    <property type="entry name" value="DUF6570"/>
</dbReference>
<sequence>FEREFHVRRSVVETWLKTLKRYRPDYRHIAISNDRLQQLPVDGSVAEEVIVVAEEELSSSQEAPPVDGEEEVEVGDAPNVETVIGDGEAPRPTSSMVLNPNITKTEVEQLHATIQEIRQKRLQNRVDVPEPEIRSTPIDEISRQIRIYAMAFPSIFPRGLADWNEGRQRSVTLAEWGEHLLRYHDGRFGRHPRFRYLLFNQIMRSRARGKSTYYVNKDAELKWMDLDALAEALGKDESLLNQI</sequence>
<feature type="compositionally biased region" description="Low complexity" evidence="1">
    <location>
        <begin position="56"/>
        <end position="66"/>
    </location>
</feature>
<reference evidence="3 4" key="1">
    <citation type="journal article" date="2015" name="Environ. Microbiol.">
        <title>Metagenome sequence of Elaphomyces granulatus from sporocarp tissue reveals Ascomycota ectomycorrhizal fingerprints of genome expansion and a Proteobacteria-rich microbiome.</title>
        <authorList>
            <person name="Quandt C.A."/>
            <person name="Kohler A."/>
            <person name="Hesse C.N."/>
            <person name="Sharpton T.J."/>
            <person name="Martin F."/>
            <person name="Spatafora J.W."/>
        </authorList>
    </citation>
    <scope>NUCLEOTIDE SEQUENCE [LARGE SCALE GENOMIC DNA]</scope>
    <source>
        <strain evidence="3 4">OSC145934</strain>
    </source>
</reference>
<evidence type="ECO:0000313" key="3">
    <source>
        <dbReference type="EMBL" id="OXV08184.1"/>
    </source>
</evidence>
<feature type="domain" description="DUF6570" evidence="2">
    <location>
        <begin position="3"/>
        <end position="37"/>
    </location>
</feature>
<dbReference type="Pfam" id="PF20209">
    <property type="entry name" value="DUF6570"/>
    <property type="match status" value="1"/>
</dbReference>
<dbReference type="Proteomes" id="UP000243515">
    <property type="component" value="Unassembled WGS sequence"/>
</dbReference>
<evidence type="ECO:0000256" key="1">
    <source>
        <dbReference type="SAM" id="MobiDB-lite"/>
    </source>
</evidence>
<dbReference type="EMBL" id="NPHW01004268">
    <property type="protein sequence ID" value="OXV08184.1"/>
    <property type="molecule type" value="Genomic_DNA"/>
</dbReference>
<proteinExistence type="predicted"/>
<name>A0A232LVT7_9EURO</name>
<feature type="non-terminal residue" evidence="3">
    <location>
        <position position="1"/>
    </location>
</feature>
<feature type="non-terminal residue" evidence="3">
    <location>
        <position position="243"/>
    </location>
</feature>
<accession>A0A232LVT7</accession>
<evidence type="ECO:0000313" key="4">
    <source>
        <dbReference type="Proteomes" id="UP000243515"/>
    </source>
</evidence>
<feature type="region of interest" description="Disordered" evidence="1">
    <location>
        <begin position="56"/>
        <end position="77"/>
    </location>
</feature>
<protein>
    <recommendedName>
        <fullName evidence="2">DUF6570 domain-containing protein</fullName>
    </recommendedName>
</protein>